<evidence type="ECO:0000313" key="2">
    <source>
        <dbReference type="EMBL" id="VDG82110.1"/>
    </source>
</evidence>
<accession>A0A7Z8YDK8</accession>
<dbReference type="Proteomes" id="UP000276733">
    <property type="component" value="Unassembled WGS sequence"/>
</dbReference>
<proteinExistence type="predicted"/>
<dbReference type="PROSITE" id="PS51257">
    <property type="entry name" value="PROKAR_LIPOPROTEIN"/>
    <property type="match status" value="1"/>
</dbReference>
<dbReference type="RefSeq" id="WP_181831613.1">
    <property type="nucleotide sequence ID" value="NZ_UYIQ01000001.1"/>
</dbReference>
<protein>
    <recommendedName>
        <fullName evidence="4">Lipoprotein</fullName>
    </recommendedName>
</protein>
<feature type="signal peptide" evidence="1">
    <location>
        <begin position="1"/>
        <end position="19"/>
    </location>
</feature>
<reference evidence="2 3" key="1">
    <citation type="submission" date="2018-11" db="EMBL/GenBank/DDBJ databases">
        <authorList>
            <consortium name="Pathogen Informatics"/>
        </authorList>
    </citation>
    <scope>NUCLEOTIDE SEQUENCE [LARGE SCALE GENOMIC DNA]</scope>
    <source>
        <strain evidence="2 3">NCTC11458</strain>
    </source>
</reference>
<dbReference type="AlphaFoldDB" id="A0A7Z8YDK8"/>
<name>A0A7Z8YDK8_CAPOC</name>
<evidence type="ECO:0000313" key="3">
    <source>
        <dbReference type="Proteomes" id="UP000276733"/>
    </source>
</evidence>
<gene>
    <name evidence="2" type="ORF">NCTC11458_01408</name>
</gene>
<feature type="chain" id="PRO_5031542831" description="Lipoprotein" evidence="1">
    <location>
        <begin position="20"/>
        <end position="124"/>
    </location>
</feature>
<evidence type="ECO:0008006" key="4">
    <source>
        <dbReference type="Google" id="ProtNLM"/>
    </source>
</evidence>
<organism evidence="2 3">
    <name type="scientific">Capnocytophaga ochracea</name>
    <dbReference type="NCBI Taxonomy" id="1018"/>
    <lineage>
        <taxon>Bacteria</taxon>
        <taxon>Pseudomonadati</taxon>
        <taxon>Bacteroidota</taxon>
        <taxon>Flavobacteriia</taxon>
        <taxon>Flavobacteriales</taxon>
        <taxon>Flavobacteriaceae</taxon>
        <taxon>Capnocytophaga</taxon>
    </lineage>
</organism>
<keyword evidence="1" id="KW-0732">Signal</keyword>
<dbReference type="EMBL" id="UYIQ01000001">
    <property type="protein sequence ID" value="VDG82110.1"/>
    <property type="molecule type" value="Genomic_DNA"/>
</dbReference>
<sequence length="124" mass="14361">MKKIVLLLLSLLAVGCSKSEEKNINTSSNKNNELYKITDYFVNSLYDEYNSYGIEGAKYTKKTSDGVYSVTPFYRLVIVKIEKESTYSKYEDLKSDLSQYYKGNWKVKDVYINQSGTLVIDCRR</sequence>
<comment type="caution">
    <text evidence="2">The sequence shown here is derived from an EMBL/GenBank/DDBJ whole genome shotgun (WGS) entry which is preliminary data.</text>
</comment>
<evidence type="ECO:0000256" key="1">
    <source>
        <dbReference type="SAM" id="SignalP"/>
    </source>
</evidence>